<dbReference type="OrthoDB" id="142579at2759"/>
<dbReference type="VEuPathDB" id="FungiDB:PC110_g23087"/>
<gene>
    <name evidence="1" type="ORF">JG687_00017242</name>
</gene>
<sequence>HLGEEIQRNRRRHIQRRYRTKQADLTTKLVNDVHQLHKDIKKLQQQRDSVGTTTEVERDVWNVALEYYVRLRHLNTQDVHSQLDFLRVTMAPDVASNDGFGPGQLAKVGTCCGGSTT</sequence>
<dbReference type="EMBL" id="JAENGZ010001948">
    <property type="protein sequence ID" value="KAG6945532.1"/>
    <property type="molecule type" value="Genomic_DNA"/>
</dbReference>
<reference evidence="1" key="1">
    <citation type="submission" date="2021-01" db="EMBL/GenBank/DDBJ databases">
        <title>Phytophthora aleatoria, a newly-described species from Pinus radiata is distinct from Phytophthora cactorum isolates based on comparative genomics.</title>
        <authorList>
            <person name="Mcdougal R."/>
            <person name="Panda P."/>
            <person name="Williams N."/>
            <person name="Studholme D.J."/>
        </authorList>
    </citation>
    <scope>NUCLEOTIDE SEQUENCE</scope>
    <source>
        <strain evidence="1">NZFS 3830</strain>
    </source>
</reference>
<dbReference type="AlphaFoldDB" id="A0A8T1TS10"/>
<protein>
    <submittedName>
        <fullName evidence="1">Uncharacterized protein</fullName>
    </submittedName>
</protein>
<organism evidence="1 2">
    <name type="scientific">Phytophthora cactorum</name>
    <dbReference type="NCBI Taxonomy" id="29920"/>
    <lineage>
        <taxon>Eukaryota</taxon>
        <taxon>Sar</taxon>
        <taxon>Stramenopiles</taxon>
        <taxon>Oomycota</taxon>
        <taxon>Peronosporomycetes</taxon>
        <taxon>Peronosporales</taxon>
        <taxon>Peronosporaceae</taxon>
        <taxon>Phytophthora</taxon>
    </lineage>
</organism>
<dbReference type="Proteomes" id="UP000688947">
    <property type="component" value="Unassembled WGS sequence"/>
</dbReference>
<name>A0A8T1TS10_9STRA</name>
<feature type="non-terminal residue" evidence="1">
    <location>
        <position position="1"/>
    </location>
</feature>
<evidence type="ECO:0000313" key="1">
    <source>
        <dbReference type="EMBL" id="KAG6945532.1"/>
    </source>
</evidence>
<proteinExistence type="predicted"/>
<comment type="caution">
    <text evidence="1">The sequence shown here is derived from an EMBL/GenBank/DDBJ whole genome shotgun (WGS) entry which is preliminary data.</text>
</comment>
<accession>A0A8T1TS10</accession>
<evidence type="ECO:0000313" key="2">
    <source>
        <dbReference type="Proteomes" id="UP000688947"/>
    </source>
</evidence>